<feature type="transmembrane region" description="Helical" evidence="7">
    <location>
        <begin position="183"/>
        <end position="202"/>
    </location>
</feature>
<gene>
    <name evidence="10" type="ORF">ACFPXP_19035</name>
</gene>
<dbReference type="Gene3D" id="1.20.1510.10">
    <property type="entry name" value="Cation efflux protein transmembrane domain"/>
    <property type="match status" value="1"/>
</dbReference>
<dbReference type="PANTHER" id="PTHR43840:SF15">
    <property type="entry name" value="MITOCHONDRIAL METAL TRANSPORTER 1-RELATED"/>
    <property type="match status" value="1"/>
</dbReference>
<protein>
    <submittedName>
        <fullName evidence="10">Cation diffusion facilitator family transporter</fullName>
    </submittedName>
</protein>
<evidence type="ECO:0000256" key="6">
    <source>
        <dbReference type="ARBA" id="ARBA00023136"/>
    </source>
</evidence>
<evidence type="ECO:0000256" key="2">
    <source>
        <dbReference type="ARBA" id="ARBA00008114"/>
    </source>
</evidence>
<feature type="domain" description="Cation efflux protein cytoplasmic" evidence="9">
    <location>
        <begin position="218"/>
        <end position="294"/>
    </location>
</feature>
<accession>A0ABW1ITR9</accession>
<evidence type="ECO:0000256" key="1">
    <source>
        <dbReference type="ARBA" id="ARBA00004141"/>
    </source>
</evidence>
<dbReference type="InterPro" id="IPR036837">
    <property type="entry name" value="Cation_efflux_CTD_sf"/>
</dbReference>
<feature type="transmembrane region" description="Helical" evidence="7">
    <location>
        <begin position="115"/>
        <end position="136"/>
    </location>
</feature>
<feature type="transmembrane region" description="Helical" evidence="7">
    <location>
        <begin position="157"/>
        <end position="177"/>
    </location>
</feature>
<dbReference type="Pfam" id="PF01545">
    <property type="entry name" value="Cation_efflux"/>
    <property type="match status" value="1"/>
</dbReference>
<keyword evidence="6 7" id="KW-0472">Membrane</keyword>
<dbReference type="InterPro" id="IPR027470">
    <property type="entry name" value="Cation_efflux_CTD"/>
</dbReference>
<organism evidence="10 11">
    <name type="scientific">Marinicrinis lubricantis</name>
    <dbReference type="NCBI Taxonomy" id="2086470"/>
    <lineage>
        <taxon>Bacteria</taxon>
        <taxon>Bacillati</taxon>
        <taxon>Bacillota</taxon>
        <taxon>Bacilli</taxon>
        <taxon>Bacillales</taxon>
        <taxon>Paenibacillaceae</taxon>
    </lineage>
</organism>
<evidence type="ECO:0000313" key="11">
    <source>
        <dbReference type="Proteomes" id="UP001596250"/>
    </source>
</evidence>
<evidence type="ECO:0000259" key="8">
    <source>
        <dbReference type="Pfam" id="PF01545"/>
    </source>
</evidence>
<evidence type="ECO:0000256" key="7">
    <source>
        <dbReference type="SAM" id="Phobius"/>
    </source>
</evidence>
<evidence type="ECO:0000313" key="10">
    <source>
        <dbReference type="EMBL" id="MFC5988504.1"/>
    </source>
</evidence>
<dbReference type="InterPro" id="IPR050291">
    <property type="entry name" value="CDF_Transporter"/>
</dbReference>
<comment type="similarity">
    <text evidence="2">Belongs to the cation diffusion facilitator (CDF) transporter (TC 2.A.4) family.</text>
</comment>
<dbReference type="Proteomes" id="UP001596250">
    <property type="component" value="Unassembled WGS sequence"/>
</dbReference>
<feature type="transmembrane region" description="Helical" evidence="7">
    <location>
        <begin position="81"/>
        <end position="103"/>
    </location>
</feature>
<dbReference type="SUPFAM" id="SSF161111">
    <property type="entry name" value="Cation efflux protein transmembrane domain-like"/>
    <property type="match status" value="1"/>
</dbReference>
<dbReference type="NCBIfam" id="TIGR01297">
    <property type="entry name" value="CDF"/>
    <property type="match status" value="1"/>
</dbReference>
<keyword evidence="4 7" id="KW-0812">Transmembrane</keyword>
<feature type="domain" description="Cation efflux protein transmembrane" evidence="8">
    <location>
        <begin position="14"/>
        <end position="210"/>
    </location>
</feature>
<dbReference type="PANTHER" id="PTHR43840">
    <property type="entry name" value="MITOCHONDRIAL METAL TRANSPORTER 1-RELATED"/>
    <property type="match status" value="1"/>
</dbReference>
<reference evidence="11" key="1">
    <citation type="journal article" date="2019" name="Int. J. Syst. Evol. Microbiol.">
        <title>The Global Catalogue of Microorganisms (GCM) 10K type strain sequencing project: providing services to taxonomists for standard genome sequencing and annotation.</title>
        <authorList>
            <consortium name="The Broad Institute Genomics Platform"/>
            <consortium name="The Broad Institute Genome Sequencing Center for Infectious Disease"/>
            <person name="Wu L."/>
            <person name="Ma J."/>
        </authorList>
    </citation>
    <scope>NUCLEOTIDE SEQUENCE [LARGE SCALE GENOMIC DNA]</scope>
    <source>
        <strain evidence="11">CCM 8749</strain>
    </source>
</reference>
<feature type="transmembrane region" description="Helical" evidence="7">
    <location>
        <begin position="39"/>
        <end position="60"/>
    </location>
</feature>
<proteinExistence type="inferred from homology"/>
<dbReference type="InterPro" id="IPR002524">
    <property type="entry name" value="Cation_efflux"/>
</dbReference>
<keyword evidence="5 7" id="KW-1133">Transmembrane helix</keyword>
<dbReference type="RefSeq" id="WP_379895977.1">
    <property type="nucleotide sequence ID" value="NZ_CBCSCT010000014.1"/>
</dbReference>
<evidence type="ECO:0000256" key="3">
    <source>
        <dbReference type="ARBA" id="ARBA00022448"/>
    </source>
</evidence>
<dbReference type="EMBL" id="JBHSQV010000181">
    <property type="protein sequence ID" value="MFC5988504.1"/>
    <property type="molecule type" value="Genomic_DNA"/>
</dbReference>
<dbReference type="SUPFAM" id="SSF160240">
    <property type="entry name" value="Cation efflux protein cytoplasmic domain-like"/>
    <property type="match status" value="1"/>
</dbReference>
<evidence type="ECO:0000256" key="4">
    <source>
        <dbReference type="ARBA" id="ARBA00022692"/>
    </source>
</evidence>
<evidence type="ECO:0000256" key="5">
    <source>
        <dbReference type="ARBA" id="ARBA00022989"/>
    </source>
</evidence>
<sequence>MSDQRASKAEFAAWVGIIGNLALAAMKGTVGFFSGSKALIADAAHSASDILGSFAVLIGLKAAKKPPDKDHPYGHGKAETIAAMIVAILLLLVGYEIASGAVMAMLRGDVAAPEWYALIAIVISILVKEAMFQYKYRLGKKLSSQALIANAWEHRSDVYSSIAALIGAGGAVLGGYIDLPALYYLDPVAGIAVSLLIFRMGYKLFKESLHTVLDHVLHEEETAELLKTASMVKGVVAVDDLRAREHGHYVIVDIKLSVNPHISVLEGHEIGKAVKHRLMEQYDHVADVFVHINPFIPGYPYNDDGDSSKSFTALIH</sequence>
<feature type="transmembrane region" description="Helical" evidence="7">
    <location>
        <begin position="12"/>
        <end position="33"/>
    </location>
</feature>
<keyword evidence="3" id="KW-0813">Transport</keyword>
<dbReference type="InterPro" id="IPR027469">
    <property type="entry name" value="Cation_efflux_TMD_sf"/>
</dbReference>
<dbReference type="Pfam" id="PF16916">
    <property type="entry name" value="ZT_dimer"/>
    <property type="match status" value="1"/>
</dbReference>
<evidence type="ECO:0000259" key="9">
    <source>
        <dbReference type="Pfam" id="PF16916"/>
    </source>
</evidence>
<comment type="subcellular location">
    <subcellularLocation>
        <location evidence="1">Membrane</location>
        <topology evidence="1">Multi-pass membrane protein</topology>
    </subcellularLocation>
</comment>
<dbReference type="InterPro" id="IPR058533">
    <property type="entry name" value="Cation_efflux_TM"/>
</dbReference>
<name>A0ABW1ITR9_9BACL</name>
<keyword evidence="11" id="KW-1185">Reference proteome</keyword>
<comment type="caution">
    <text evidence="10">The sequence shown here is derived from an EMBL/GenBank/DDBJ whole genome shotgun (WGS) entry which is preliminary data.</text>
</comment>
<dbReference type="Gene3D" id="3.30.70.1350">
    <property type="entry name" value="Cation efflux protein, cytoplasmic domain"/>
    <property type="match status" value="1"/>
</dbReference>